<feature type="modified residue" description="4-aspartylphosphate" evidence="4">
    <location>
        <position position="57"/>
    </location>
</feature>
<dbReference type="PROSITE" id="PS50110">
    <property type="entry name" value="RESPONSE_REGULATORY"/>
    <property type="match status" value="1"/>
</dbReference>
<keyword evidence="9" id="KW-1185">Reference proteome</keyword>
<dbReference type="PANTHER" id="PTHR48111">
    <property type="entry name" value="REGULATOR OF RPOS"/>
    <property type="match status" value="1"/>
</dbReference>
<keyword evidence="3 5" id="KW-0238">DNA-binding</keyword>
<organism evidence="8 9">
    <name type="scientific">Fulvivirga kasyanovii</name>
    <dbReference type="NCBI Taxonomy" id="396812"/>
    <lineage>
        <taxon>Bacteria</taxon>
        <taxon>Pseudomonadati</taxon>
        <taxon>Bacteroidota</taxon>
        <taxon>Cytophagia</taxon>
        <taxon>Cytophagales</taxon>
        <taxon>Fulvivirgaceae</taxon>
        <taxon>Fulvivirga</taxon>
    </lineage>
</organism>
<evidence type="ECO:0000256" key="3">
    <source>
        <dbReference type="ARBA" id="ARBA00023125"/>
    </source>
</evidence>
<evidence type="ECO:0000259" key="7">
    <source>
        <dbReference type="PROSITE" id="PS51755"/>
    </source>
</evidence>
<protein>
    <submittedName>
        <fullName evidence="8">Response regulator transcription factor</fullName>
    </submittedName>
</protein>
<reference evidence="8 9" key="1">
    <citation type="submission" date="2019-02" db="EMBL/GenBank/DDBJ databases">
        <authorList>
            <person name="Goldberg S.R."/>
            <person name="Haltli B.A."/>
            <person name="Correa H."/>
            <person name="Russell K.G."/>
        </authorList>
    </citation>
    <scope>NUCLEOTIDE SEQUENCE [LARGE SCALE GENOMIC DNA]</scope>
    <source>
        <strain evidence="8 9">JCM 16186</strain>
    </source>
</reference>
<comment type="caution">
    <text evidence="8">The sequence shown here is derived from an EMBL/GenBank/DDBJ whole genome shotgun (WGS) entry which is preliminary data.</text>
</comment>
<dbReference type="InterPro" id="IPR036388">
    <property type="entry name" value="WH-like_DNA-bd_sf"/>
</dbReference>
<dbReference type="InterPro" id="IPR011006">
    <property type="entry name" value="CheY-like_superfamily"/>
</dbReference>
<evidence type="ECO:0000259" key="6">
    <source>
        <dbReference type="PROSITE" id="PS50110"/>
    </source>
</evidence>
<feature type="DNA-binding region" description="OmpR/PhoB-type" evidence="5">
    <location>
        <begin position="134"/>
        <end position="228"/>
    </location>
</feature>
<dbReference type="SMART" id="SM00448">
    <property type="entry name" value="REC"/>
    <property type="match status" value="1"/>
</dbReference>
<proteinExistence type="predicted"/>
<feature type="domain" description="OmpR/PhoB-type" evidence="7">
    <location>
        <begin position="134"/>
        <end position="228"/>
    </location>
</feature>
<gene>
    <name evidence="8" type="ORF">E1163_00950</name>
</gene>
<name>A0ABW9RJS7_9BACT</name>
<dbReference type="Pfam" id="PF00072">
    <property type="entry name" value="Response_reg"/>
    <property type="match status" value="1"/>
</dbReference>
<sequence>MGNKQGHKVLVVDDEEAILELLKYNLEKQGYEVKTALDGVKGVEIAKRFKPDLILLDIMMPRQDGVETCRQLREIPDISGTFIIFLTARSEEYSEVAAFDVGADDYITKPIKPRALMSRINAFFRRDTKKKEVTNQISIGDLVIDRTSYTVQMKGNEVSLPKKEFELLYFLAQNPNKVFDRDELLQNIWGSDVYVLARTVDVHIRKVREKIGDDYIKTIKGVGYKFSLN</sequence>
<dbReference type="InterPro" id="IPR016032">
    <property type="entry name" value="Sig_transdc_resp-reg_C-effctor"/>
</dbReference>
<keyword evidence="1 4" id="KW-0597">Phosphoprotein</keyword>
<dbReference type="PROSITE" id="PS51755">
    <property type="entry name" value="OMPR_PHOB"/>
    <property type="match status" value="1"/>
</dbReference>
<dbReference type="SUPFAM" id="SSF52172">
    <property type="entry name" value="CheY-like"/>
    <property type="match status" value="1"/>
</dbReference>
<dbReference type="SMART" id="SM00862">
    <property type="entry name" value="Trans_reg_C"/>
    <property type="match status" value="1"/>
</dbReference>
<dbReference type="Gene3D" id="3.40.50.2300">
    <property type="match status" value="1"/>
</dbReference>
<evidence type="ECO:0000256" key="5">
    <source>
        <dbReference type="PROSITE-ProRule" id="PRU01091"/>
    </source>
</evidence>
<dbReference type="InterPro" id="IPR001867">
    <property type="entry name" value="OmpR/PhoB-type_DNA-bd"/>
</dbReference>
<dbReference type="Gene3D" id="1.10.10.10">
    <property type="entry name" value="Winged helix-like DNA-binding domain superfamily/Winged helix DNA-binding domain"/>
    <property type="match status" value="1"/>
</dbReference>
<accession>A0ABW9RJS7</accession>
<dbReference type="InterPro" id="IPR001789">
    <property type="entry name" value="Sig_transdc_resp-reg_receiver"/>
</dbReference>
<evidence type="ECO:0000313" key="8">
    <source>
        <dbReference type="EMBL" id="MTI23510.1"/>
    </source>
</evidence>
<dbReference type="Pfam" id="PF00486">
    <property type="entry name" value="Trans_reg_C"/>
    <property type="match status" value="1"/>
</dbReference>
<dbReference type="Proteomes" id="UP000798808">
    <property type="component" value="Unassembled WGS sequence"/>
</dbReference>
<dbReference type="EMBL" id="SMLW01000214">
    <property type="protein sequence ID" value="MTI23510.1"/>
    <property type="molecule type" value="Genomic_DNA"/>
</dbReference>
<dbReference type="RefSeq" id="WP_155168651.1">
    <property type="nucleotide sequence ID" value="NZ_BAAAFL010000006.1"/>
</dbReference>
<dbReference type="SUPFAM" id="SSF46894">
    <property type="entry name" value="C-terminal effector domain of the bipartite response regulators"/>
    <property type="match status" value="1"/>
</dbReference>
<feature type="domain" description="Response regulatory" evidence="6">
    <location>
        <begin position="8"/>
        <end position="124"/>
    </location>
</feature>
<evidence type="ECO:0000256" key="1">
    <source>
        <dbReference type="ARBA" id="ARBA00022553"/>
    </source>
</evidence>
<evidence type="ECO:0000256" key="2">
    <source>
        <dbReference type="ARBA" id="ARBA00023012"/>
    </source>
</evidence>
<dbReference type="CDD" id="cd00383">
    <property type="entry name" value="trans_reg_C"/>
    <property type="match status" value="1"/>
</dbReference>
<dbReference type="InterPro" id="IPR039420">
    <property type="entry name" value="WalR-like"/>
</dbReference>
<evidence type="ECO:0000256" key="4">
    <source>
        <dbReference type="PROSITE-ProRule" id="PRU00169"/>
    </source>
</evidence>
<evidence type="ECO:0000313" key="9">
    <source>
        <dbReference type="Proteomes" id="UP000798808"/>
    </source>
</evidence>
<keyword evidence="2" id="KW-0902">Two-component regulatory system</keyword>
<dbReference type="PANTHER" id="PTHR48111:SF40">
    <property type="entry name" value="PHOSPHATE REGULON TRANSCRIPTIONAL REGULATORY PROTEIN PHOB"/>
    <property type="match status" value="1"/>
</dbReference>